<dbReference type="EMBL" id="CAAALY010261538">
    <property type="protein sequence ID" value="VEL39522.1"/>
    <property type="molecule type" value="Genomic_DNA"/>
</dbReference>
<comment type="caution">
    <text evidence="1">The sequence shown here is derived from an EMBL/GenBank/DDBJ whole genome shotgun (WGS) entry which is preliminary data.</text>
</comment>
<proteinExistence type="predicted"/>
<dbReference type="Proteomes" id="UP000784294">
    <property type="component" value="Unassembled WGS sequence"/>
</dbReference>
<evidence type="ECO:0000313" key="1">
    <source>
        <dbReference type="EMBL" id="VEL39522.1"/>
    </source>
</evidence>
<keyword evidence="2" id="KW-1185">Reference proteome</keyword>
<protein>
    <submittedName>
        <fullName evidence="1">Uncharacterized protein</fullName>
    </submittedName>
</protein>
<reference evidence="1" key="1">
    <citation type="submission" date="2018-11" db="EMBL/GenBank/DDBJ databases">
        <authorList>
            <consortium name="Pathogen Informatics"/>
        </authorList>
    </citation>
    <scope>NUCLEOTIDE SEQUENCE</scope>
</reference>
<gene>
    <name evidence="1" type="ORF">PXEA_LOCUS32962</name>
</gene>
<organism evidence="1 2">
    <name type="scientific">Protopolystoma xenopodis</name>
    <dbReference type="NCBI Taxonomy" id="117903"/>
    <lineage>
        <taxon>Eukaryota</taxon>
        <taxon>Metazoa</taxon>
        <taxon>Spiralia</taxon>
        <taxon>Lophotrochozoa</taxon>
        <taxon>Platyhelminthes</taxon>
        <taxon>Monogenea</taxon>
        <taxon>Polyopisthocotylea</taxon>
        <taxon>Polystomatidea</taxon>
        <taxon>Polystomatidae</taxon>
        <taxon>Protopolystoma</taxon>
    </lineage>
</organism>
<accession>A0A3S5AWJ7</accession>
<evidence type="ECO:0000313" key="2">
    <source>
        <dbReference type="Proteomes" id="UP000784294"/>
    </source>
</evidence>
<sequence length="130" mass="14358">MIEAVWRDLLQAELTSRPARSDPTGGELALRLAGCLRRLAQLRHLTPQTAALDPSLDTPAPGSIRSRSRAIRTRAGFTNKKRDMSVGDVHSDAELDWMASATSELITPSPHFPLRKSATYARDLLTRIQI</sequence>
<name>A0A3S5AWJ7_9PLAT</name>
<dbReference type="AlphaFoldDB" id="A0A3S5AWJ7"/>